<protein>
    <submittedName>
        <fullName evidence="1">Uncharacterized protein</fullName>
    </submittedName>
</protein>
<dbReference type="EMBL" id="GBRH01178594">
    <property type="protein sequence ID" value="JAE19302.1"/>
    <property type="molecule type" value="Transcribed_RNA"/>
</dbReference>
<reference evidence="1" key="1">
    <citation type="submission" date="2014-09" db="EMBL/GenBank/DDBJ databases">
        <authorList>
            <person name="Magalhaes I.L.F."/>
            <person name="Oliveira U."/>
            <person name="Santos F.R."/>
            <person name="Vidigal T.H.D.A."/>
            <person name="Brescovit A.D."/>
            <person name="Santos A.J."/>
        </authorList>
    </citation>
    <scope>NUCLEOTIDE SEQUENCE</scope>
    <source>
        <tissue evidence="1">Shoot tissue taken approximately 20 cm above the soil surface</tissue>
    </source>
</reference>
<name>A0A0A9G469_ARUDO</name>
<sequence>MLLLLAAAVFHSLFILKCKMNTQGLASPK</sequence>
<reference evidence="1" key="2">
    <citation type="journal article" date="2015" name="Data Brief">
        <title>Shoot transcriptome of the giant reed, Arundo donax.</title>
        <authorList>
            <person name="Barrero R.A."/>
            <person name="Guerrero F.D."/>
            <person name="Moolhuijzen P."/>
            <person name="Goolsby J.A."/>
            <person name="Tidwell J."/>
            <person name="Bellgard S.E."/>
            <person name="Bellgard M.I."/>
        </authorList>
    </citation>
    <scope>NUCLEOTIDE SEQUENCE</scope>
    <source>
        <tissue evidence="1">Shoot tissue taken approximately 20 cm above the soil surface</tissue>
    </source>
</reference>
<organism evidence="1">
    <name type="scientific">Arundo donax</name>
    <name type="common">Giant reed</name>
    <name type="synonym">Donax arundinaceus</name>
    <dbReference type="NCBI Taxonomy" id="35708"/>
    <lineage>
        <taxon>Eukaryota</taxon>
        <taxon>Viridiplantae</taxon>
        <taxon>Streptophyta</taxon>
        <taxon>Embryophyta</taxon>
        <taxon>Tracheophyta</taxon>
        <taxon>Spermatophyta</taxon>
        <taxon>Magnoliopsida</taxon>
        <taxon>Liliopsida</taxon>
        <taxon>Poales</taxon>
        <taxon>Poaceae</taxon>
        <taxon>PACMAD clade</taxon>
        <taxon>Arundinoideae</taxon>
        <taxon>Arundineae</taxon>
        <taxon>Arundo</taxon>
    </lineage>
</organism>
<proteinExistence type="predicted"/>
<dbReference type="AlphaFoldDB" id="A0A0A9G469"/>
<evidence type="ECO:0000313" key="1">
    <source>
        <dbReference type="EMBL" id="JAE19302.1"/>
    </source>
</evidence>
<accession>A0A0A9G469</accession>